<gene>
    <name evidence="2" type="ORF">ULVI_10820</name>
</gene>
<dbReference type="STRING" id="1763537.ULVI_10820"/>
<organism evidence="2 3">
    <name type="scientific">Cochleicola gelatinilyticus</name>
    <dbReference type="NCBI Taxonomy" id="1763537"/>
    <lineage>
        <taxon>Bacteria</taxon>
        <taxon>Pseudomonadati</taxon>
        <taxon>Bacteroidota</taxon>
        <taxon>Flavobacteriia</taxon>
        <taxon>Flavobacteriales</taxon>
        <taxon>Flavobacteriaceae</taxon>
        <taxon>Cochleicola</taxon>
    </lineage>
</organism>
<dbReference type="Proteomes" id="UP000077013">
    <property type="component" value="Unassembled WGS sequence"/>
</dbReference>
<evidence type="ECO:0000313" key="3">
    <source>
        <dbReference type="Proteomes" id="UP000077013"/>
    </source>
</evidence>
<proteinExistence type="predicted"/>
<keyword evidence="1" id="KW-0456">Lyase</keyword>
<accession>A0A167GWE9</accession>
<dbReference type="OrthoDB" id="9772788at2"/>
<name>A0A167GWE9_9FLAO</name>
<evidence type="ECO:0000256" key="1">
    <source>
        <dbReference type="ARBA" id="ARBA00023239"/>
    </source>
</evidence>
<dbReference type="InterPro" id="IPR013114">
    <property type="entry name" value="FabA_FabZ"/>
</dbReference>
<dbReference type="InterPro" id="IPR029069">
    <property type="entry name" value="HotDog_dom_sf"/>
</dbReference>
<evidence type="ECO:0000313" key="2">
    <source>
        <dbReference type="EMBL" id="OAB77973.1"/>
    </source>
</evidence>
<dbReference type="EMBL" id="LRXL01000045">
    <property type="protein sequence ID" value="OAB77973.1"/>
    <property type="molecule type" value="Genomic_DNA"/>
</dbReference>
<dbReference type="GO" id="GO:0016829">
    <property type="term" value="F:lyase activity"/>
    <property type="evidence" value="ECO:0007669"/>
    <property type="project" value="UniProtKB-KW"/>
</dbReference>
<dbReference type="SUPFAM" id="SSF54637">
    <property type="entry name" value="Thioesterase/thiol ester dehydrase-isomerase"/>
    <property type="match status" value="1"/>
</dbReference>
<dbReference type="AlphaFoldDB" id="A0A167GWE9"/>
<keyword evidence="3" id="KW-1185">Reference proteome</keyword>
<dbReference type="PANTHER" id="PTHR30272:SF1">
    <property type="entry name" value="3-HYDROXYACYL-[ACYL-CARRIER-PROTEIN] DEHYDRATASE"/>
    <property type="match status" value="1"/>
</dbReference>
<dbReference type="RefSeq" id="WP_068592706.1">
    <property type="nucleotide sequence ID" value="NZ_LRXL01000045.1"/>
</dbReference>
<dbReference type="PANTHER" id="PTHR30272">
    <property type="entry name" value="3-HYDROXYACYL-[ACYL-CARRIER-PROTEIN] DEHYDRATASE"/>
    <property type="match status" value="1"/>
</dbReference>
<reference evidence="2 3" key="1">
    <citation type="submission" date="2016-02" db="EMBL/GenBank/DDBJ databases">
        <title>Ulvibacter sp. LPB0005, isolated from Thais luteostoma.</title>
        <authorList>
            <person name="Shin S.-K."/>
            <person name="Yi H."/>
        </authorList>
    </citation>
    <scope>NUCLEOTIDE SEQUENCE [LARGE SCALE GENOMIC DNA]</scope>
    <source>
        <strain evidence="2 3">LPB0005</strain>
    </source>
</reference>
<dbReference type="Gene3D" id="3.10.129.10">
    <property type="entry name" value="Hotdog Thioesterase"/>
    <property type="match status" value="1"/>
</dbReference>
<protein>
    <submittedName>
        <fullName evidence="2">Hydroxymyristoyl-ACP dehydratase</fullName>
    </submittedName>
</protein>
<dbReference type="Pfam" id="PF07977">
    <property type="entry name" value="FabA"/>
    <property type="match status" value="1"/>
</dbReference>
<sequence>MKPEQIQNELPYAKPFLFVDKLEHVDENGARGHYTFPESSFFYEGHFPEYKITPGVILTECMAQIGVVALGIYIYNLEFPGARIRMVDAADIDVSIALAETHIDFKKPVFPNEKVTVISTKEYYRFNKLKCKVEMRKENGDLACRGFISGVIIPQSRRG</sequence>
<comment type="caution">
    <text evidence="2">The sequence shown here is derived from an EMBL/GenBank/DDBJ whole genome shotgun (WGS) entry which is preliminary data.</text>
</comment>